<proteinExistence type="predicted"/>
<sequence length="160" mass="16886">MLSRRAALAAVAALPLAACAAPGDLAPPEVALRDVRFIEAGLLQQDVDLLLSVTNPNTRDMPITGMRAAVELNGRPLARGYSNETLTVPRLSTQTVPVRAQIGSLELVQQVLALGNRGTVDYVLSGEAFVGRFQNEPVPFRKTGSLNVLSGGGVPTLTTR</sequence>
<dbReference type="Gene3D" id="2.60.40.1820">
    <property type="match status" value="1"/>
</dbReference>
<keyword evidence="4" id="KW-1185">Reference proteome</keyword>
<organism evidence="3 4">
    <name type="scientific">Roseospira goensis</name>
    <dbReference type="NCBI Taxonomy" id="391922"/>
    <lineage>
        <taxon>Bacteria</taxon>
        <taxon>Pseudomonadati</taxon>
        <taxon>Pseudomonadota</taxon>
        <taxon>Alphaproteobacteria</taxon>
        <taxon>Rhodospirillales</taxon>
        <taxon>Rhodospirillaceae</taxon>
        <taxon>Roseospira</taxon>
    </lineage>
</organism>
<dbReference type="Proteomes" id="UP000555728">
    <property type="component" value="Unassembled WGS sequence"/>
</dbReference>
<gene>
    <name evidence="3" type="ORF">GGD88_000272</name>
</gene>
<evidence type="ECO:0000313" key="3">
    <source>
        <dbReference type="EMBL" id="MBB4284565.1"/>
    </source>
</evidence>
<dbReference type="GO" id="GO:0009269">
    <property type="term" value="P:response to desiccation"/>
    <property type="evidence" value="ECO:0007669"/>
    <property type="project" value="InterPro"/>
</dbReference>
<dbReference type="SUPFAM" id="SSF117070">
    <property type="entry name" value="LEA14-like"/>
    <property type="match status" value="1"/>
</dbReference>
<dbReference type="InterPro" id="IPR013990">
    <property type="entry name" value="WHy-dom"/>
</dbReference>
<feature type="domain" description="Water stress and hypersensitive response" evidence="2">
    <location>
        <begin position="30"/>
        <end position="145"/>
    </location>
</feature>
<reference evidence="3 4" key="1">
    <citation type="submission" date="2020-08" db="EMBL/GenBank/DDBJ databases">
        <title>Genome sequencing of Purple Non-Sulfur Bacteria from various extreme environments.</title>
        <authorList>
            <person name="Mayer M."/>
        </authorList>
    </citation>
    <scope>NUCLEOTIDE SEQUENCE [LARGE SCALE GENOMIC DNA]</scope>
    <source>
        <strain evidence="3 4">JA135</strain>
    </source>
</reference>
<evidence type="ECO:0000259" key="2">
    <source>
        <dbReference type="SMART" id="SM00769"/>
    </source>
</evidence>
<keyword evidence="1" id="KW-0732">Signal</keyword>
<protein>
    <submittedName>
        <fullName evidence="3">LEA14-like dessication related protein</fullName>
    </submittedName>
</protein>
<dbReference type="AlphaFoldDB" id="A0A7W6WJ25"/>
<feature type="signal peptide" evidence="1">
    <location>
        <begin position="1"/>
        <end position="20"/>
    </location>
</feature>
<evidence type="ECO:0000256" key="1">
    <source>
        <dbReference type="SAM" id="SignalP"/>
    </source>
</evidence>
<evidence type="ECO:0000313" key="4">
    <source>
        <dbReference type="Proteomes" id="UP000555728"/>
    </source>
</evidence>
<dbReference type="InterPro" id="IPR004864">
    <property type="entry name" value="LEA_2"/>
</dbReference>
<dbReference type="InterPro" id="IPR006311">
    <property type="entry name" value="TAT_signal"/>
</dbReference>
<dbReference type="PROSITE" id="PS51318">
    <property type="entry name" value="TAT"/>
    <property type="match status" value="1"/>
</dbReference>
<dbReference type="RefSeq" id="WP_184431050.1">
    <property type="nucleotide sequence ID" value="NZ_JACIGI010000002.1"/>
</dbReference>
<dbReference type="EMBL" id="JACIGI010000002">
    <property type="protein sequence ID" value="MBB4284565.1"/>
    <property type="molecule type" value="Genomic_DNA"/>
</dbReference>
<dbReference type="SMART" id="SM00769">
    <property type="entry name" value="WHy"/>
    <property type="match status" value="1"/>
</dbReference>
<name>A0A7W6WJ25_9PROT</name>
<dbReference type="Pfam" id="PF03168">
    <property type="entry name" value="LEA_2"/>
    <property type="match status" value="1"/>
</dbReference>
<feature type="chain" id="PRO_5031223411" evidence="1">
    <location>
        <begin position="21"/>
        <end position="160"/>
    </location>
</feature>
<comment type="caution">
    <text evidence="3">The sequence shown here is derived from an EMBL/GenBank/DDBJ whole genome shotgun (WGS) entry which is preliminary data.</text>
</comment>
<accession>A0A7W6WJ25</accession>